<dbReference type="InterPro" id="IPR024234">
    <property type="entry name" value="DUF3801"/>
</dbReference>
<dbReference type="RefSeq" id="WP_165782880.1">
    <property type="nucleotide sequence ID" value="NZ_NMWU01000055.1"/>
</dbReference>
<dbReference type="EMBL" id="NMWU01000055">
    <property type="protein sequence ID" value="PLS29961.1"/>
    <property type="molecule type" value="Genomic_DNA"/>
</dbReference>
<keyword evidence="3" id="KW-1185">Reference proteome</keyword>
<dbReference type="Pfam" id="PF12687">
    <property type="entry name" value="DUF3801"/>
    <property type="match status" value="1"/>
</dbReference>
<proteinExistence type="predicted"/>
<dbReference type="Proteomes" id="UP000235050">
    <property type="component" value="Unassembled WGS sequence"/>
</dbReference>
<feature type="region of interest" description="Disordered" evidence="1">
    <location>
        <begin position="152"/>
        <end position="380"/>
    </location>
</feature>
<accession>A0A2N5J6W5</accession>
<name>A0A2N5J6W5_9BIFI</name>
<feature type="compositionally biased region" description="Pro residues" evidence="1">
    <location>
        <begin position="234"/>
        <end position="243"/>
    </location>
</feature>
<evidence type="ECO:0000313" key="3">
    <source>
        <dbReference type="Proteomes" id="UP000235050"/>
    </source>
</evidence>
<dbReference type="AlphaFoldDB" id="A0A2N5J6W5"/>
<evidence type="ECO:0000256" key="1">
    <source>
        <dbReference type="SAM" id="MobiDB-lite"/>
    </source>
</evidence>
<organism evidence="2 3">
    <name type="scientific">Bifidobacterium margollesii</name>
    <dbReference type="NCBI Taxonomy" id="2020964"/>
    <lineage>
        <taxon>Bacteria</taxon>
        <taxon>Bacillati</taxon>
        <taxon>Actinomycetota</taxon>
        <taxon>Actinomycetes</taxon>
        <taxon>Bifidobacteriales</taxon>
        <taxon>Bifidobacteriaceae</taxon>
        <taxon>Bifidobacterium</taxon>
    </lineage>
</organism>
<comment type="caution">
    <text evidence="2">The sequence shown here is derived from an EMBL/GenBank/DDBJ whole genome shotgun (WGS) entry which is preliminary data.</text>
</comment>
<feature type="compositionally biased region" description="Basic and acidic residues" evidence="1">
    <location>
        <begin position="320"/>
        <end position="360"/>
    </location>
</feature>
<gene>
    <name evidence="2" type="ORF">Uis1B_2229</name>
</gene>
<feature type="compositionally biased region" description="Basic and acidic residues" evidence="1">
    <location>
        <begin position="169"/>
        <end position="185"/>
    </location>
</feature>
<feature type="compositionally biased region" description="Basic and acidic residues" evidence="1">
    <location>
        <begin position="251"/>
        <end position="261"/>
    </location>
</feature>
<evidence type="ECO:0000313" key="2">
    <source>
        <dbReference type="EMBL" id="PLS29961.1"/>
    </source>
</evidence>
<protein>
    <submittedName>
        <fullName evidence="2">Mobilization protein</fullName>
    </submittedName>
</protein>
<sequence>MDGEAIEMEERQLLKQAASLTIRLTGRGALQLARLLVQIAKWPFQRDPQTKENRRKGRRLSERELQHTADGGVKITRISPDDARRITRELKKAGIDFHVEKARGDVWYLHFEGKSIDHLQHVLERVGILDHNALAETTPDEPAADTRQIPVVEQATPDEPEPVTAEIPKTGKTEGRNAGEPEPDGKTAGQREPSKADGPDPWAEAVAADAERRAATRNEPAIDPLTGDRVNPDYPQPGWPEPEPVTAEIPKTGKTEGRNADEPEPVGKTAGQREPSKADGPDPWAETIAADAARDANRPARTAGSNGGREPEPVTAEIPRTGKTEGKTRTAVEDAKADVRKRLRGEIETRAQRKLAESKRRAPTHARNVPDINTPHRGRK</sequence>
<reference evidence="2 3" key="1">
    <citation type="submission" date="2017-07" db="EMBL/GenBank/DDBJ databases">
        <title>Bifidobacterium novel species.</title>
        <authorList>
            <person name="Lugli G.A."/>
            <person name="Milani C."/>
            <person name="Duranti S."/>
            <person name="Mangifesta M."/>
        </authorList>
    </citation>
    <scope>NUCLEOTIDE SEQUENCE [LARGE SCALE GENOMIC DNA]</scope>
    <source>
        <strain evidence="3">Uis1B</strain>
    </source>
</reference>